<dbReference type="InterPro" id="IPR010982">
    <property type="entry name" value="Lambda_DNA-bd_dom_sf"/>
</dbReference>
<dbReference type="AlphaFoldDB" id="A0A2T3G1G7"/>
<evidence type="ECO:0000256" key="2">
    <source>
        <dbReference type="ARBA" id="ARBA00023125"/>
    </source>
</evidence>
<dbReference type="EMBL" id="PYLP01000003">
    <property type="protein sequence ID" value="PST41380.1"/>
    <property type="molecule type" value="Genomic_DNA"/>
</dbReference>
<feature type="domain" description="HTH lacI-type" evidence="4">
    <location>
        <begin position="4"/>
        <end position="48"/>
    </location>
</feature>
<reference evidence="6" key="1">
    <citation type="submission" date="2018-03" db="EMBL/GenBank/DDBJ databases">
        <title>Lachnoclostridium SNUG30370 gen.nov., sp.nov., isolated from human faeces.</title>
        <authorList>
            <person name="Seo B."/>
            <person name="Jeon K."/>
            <person name="Ko G."/>
        </authorList>
    </citation>
    <scope>NUCLEOTIDE SEQUENCE [LARGE SCALE GENOMIC DNA]</scope>
    <source>
        <strain evidence="6">SNUG30370</strain>
    </source>
</reference>
<dbReference type="GO" id="GO:0000976">
    <property type="term" value="F:transcription cis-regulatory region binding"/>
    <property type="evidence" value="ECO:0007669"/>
    <property type="project" value="TreeGrafter"/>
</dbReference>
<keyword evidence="1" id="KW-0805">Transcription regulation</keyword>
<evidence type="ECO:0000259" key="4">
    <source>
        <dbReference type="PROSITE" id="PS50932"/>
    </source>
</evidence>
<evidence type="ECO:0000256" key="3">
    <source>
        <dbReference type="ARBA" id="ARBA00023163"/>
    </source>
</evidence>
<dbReference type="Pfam" id="PF13377">
    <property type="entry name" value="Peripla_BP_3"/>
    <property type="match status" value="1"/>
</dbReference>
<dbReference type="PROSITE" id="PS50932">
    <property type="entry name" value="HTH_LACI_2"/>
    <property type="match status" value="1"/>
</dbReference>
<keyword evidence="3" id="KW-0804">Transcription</keyword>
<name>A0A2T3G1G7_9FIRM</name>
<keyword evidence="2" id="KW-0238">DNA-binding</keyword>
<dbReference type="InterPro" id="IPR046335">
    <property type="entry name" value="LacI/GalR-like_sensor"/>
</dbReference>
<evidence type="ECO:0000313" key="5">
    <source>
        <dbReference type="EMBL" id="PST41380.1"/>
    </source>
</evidence>
<dbReference type="PANTHER" id="PTHR30146:SF109">
    <property type="entry name" value="HTH-TYPE TRANSCRIPTIONAL REGULATOR GALS"/>
    <property type="match status" value="1"/>
</dbReference>
<comment type="caution">
    <text evidence="5">The sequence shown here is derived from an EMBL/GenBank/DDBJ whole genome shotgun (WGS) entry which is preliminary data.</text>
</comment>
<dbReference type="SMART" id="SM00354">
    <property type="entry name" value="HTH_LACI"/>
    <property type="match status" value="1"/>
</dbReference>
<dbReference type="Gene3D" id="1.10.260.40">
    <property type="entry name" value="lambda repressor-like DNA-binding domains"/>
    <property type="match status" value="1"/>
</dbReference>
<dbReference type="CDD" id="cd01392">
    <property type="entry name" value="HTH_LacI"/>
    <property type="match status" value="1"/>
</dbReference>
<proteinExistence type="predicted"/>
<dbReference type="GO" id="GO:0003700">
    <property type="term" value="F:DNA-binding transcription factor activity"/>
    <property type="evidence" value="ECO:0007669"/>
    <property type="project" value="TreeGrafter"/>
</dbReference>
<evidence type="ECO:0000256" key="1">
    <source>
        <dbReference type="ARBA" id="ARBA00023015"/>
    </source>
</evidence>
<dbReference type="InterPro" id="IPR028082">
    <property type="entry name" value="Peripla_BP_I"/>
</dbReference>
<dbReference type="GeneID" id="77470333"/>
<protein>
    <submittedName>
        <fullName evidence="5">LacI family transcriptional regulator</fullName>
    </submittedName>
</protein>
<dbReference type="SUPFAM" id="SSF53822">
    <property type="entry name" value="Periplasmic binding protein-like I"/>
    <property type="match status" value="1"/>
</dbReference>
<dbReference type="RefSeq" id="WP_106987501.1">
    <property type="nucleotide sequence ID" value="NZ_JBKWYV010000005.1"/>
</dbReference>
<dbReference type="InterPro" id="IPR000843">
    <property type="entry name" value="HTH_LacI"/>
</dbReference>
<sequence>MKKVTVAAIAKEAGVSPGTVSNALNNRKGSISKEKRDHIIEVAEKLGYFKTGKRTGILTLVIYSKKERVVGDTPFFSELIRGLENEATKQDYRLNIIYIDSDQIGEIQQLDDVSKSDGLILLGTEMQLEDVERFENFRIPYIIIDNAYTNQKCDFLSINNRDGMYEITNYLVKKGYKRIGLINSINQINNFKERKMGYLQAMMDNGLNVVPELEAFVQPTIDDSYRDFKDYLVELIKGEDEMPDAFAAVNDYIALGAIRAMQELNVNVPITGFDDISFASYSTPSLTTVRVNKRYLGEVAVKRLIEKFSENENTLKIMVSTEIIERDSTK</sequence>
<evidence type="ECO:0000313" key="6">
    <source>
        <dbReference type="Proteomes" id="UP000241201"/>
    </source>
</evidence>
<dbReference type="Proteomes" id="UP000241201">
    <property type="component" value="Unassembled WGS sequence"/>
</dbReference>
<dbReference type="PANTHER" id="PTHR30146">
    <property type="entry name" value="LACI-RELATED TRANSCRIPTIONAL REPRESSOR"/>
    <property type="match status" value="1"/>
</dbReference>
<accession>A0A2T3G1G7</accession>
<gene>
    <name evidence="5" type="ORF">C7U55_04365</name>
</gene>
<dbReference type="SUPFAM" id="SSF47413">
    <property type="entry name" value="lambda repressor-like DNA-binding domains"/>
    <property type="match status" value="1"/>
</dbReference>
<organism evidence="5 6">
    <name type="scientific">Faecalibacillus faecis</name>
    <dbReference type="NCBI Taxonomy" id="1982628"/>
    <lineage>
        <taxon>Bacteria</taxon>
        <taxon>Bacillati</taxon>
        <taxon>Bacillota</taxon>
        <taxon>Erysipelotrichia</taxon>
        <taxon>Erysipelotrichales</taxon>
        <taxon>Coprobacillaceae</taxon>
        <taxon>Faecalibacillus</taxon>
    </lineage>
</organism>
<dbReference type="Pfam" id="PF00356">
    <property type="entry name" value="LacI"/>
    <property type="match status" value="1"/>
</dbReference>
<dbReference type="Gene3D" id="3.40.50.2300">
    <property type="match status" value="2"/>
</dbReference>
<keyword evidence="6" id="KW-1185">Reference proteome</keyword>